<dbReference type="InterPro" id="IPR011545">
    <property type="entry name" value="DEAD/DEAH_box_helicase_dom"/>
</dbReference>
<dbReference type="EMBL" id="LGRX02015745">
    <property type="protein sequence ID" value="KAK3263075.1"/>
    <property type="molecule type" value="Genomic_DNA"/>
</dbReference>
<sequence>MCVCRCHGGNTIHKEALPYANCVGVALVFIFGGSPIGPQKAELYSKQPDILIATPGRLLDILGNLQESKAAKAAPVRRSLCLQETRLLILDEADKMLSMGFEADVRKIVSRTAQLRQTLFFTATWPQVPP</sequence>
<protein>
    <recommendedName>
        <fullName evidence="3">Helicase ATP-binding domain-containing protein</fullName>
    </recommendedName>
</protein>
<dbReference type="SUPFAM" id="SSF52540">
    <property type="entry name" value="P-loop containing nucleoside triphosphate hydrolases"/>
    <property type="match status" value="1"/>
</dbReference>
<evidence type="ECO:0000259" key="3">
    <source>
        <dbReference type="PROSITE" id="PS51192"/>
    </source>
</evidence>
<dbReference type="PROSITE" id="PS51192">
    <property type="entry name" value="HELICASE_ATP_BIND_1"/>
    <property type="match status" value="1"/>
</dbReference>
<dbReference type="InterPro" id="IPR014001">
    <property type="entry name" value="Helicase_ATP-bd"/>
</dbReference>
<evidence type="ECO:0000313" key="4">
    <source>
        <dbReference type="EMBL" id="KAK3263075.1"/>
    </source>
</evidence>
<dbReference type="PANTHER" id="PTHR47958">
    <property type="entry name" value="ATP-DEPENDENT RNA HELICASE DBP3"/>
    <property type="match status" value="1"/>
</dbReference>
<gene>
    <name evidence="4" type="ORF">CYMTET_28101</name>
</gene>
<keyword evidence="2" id="KW-0067">ATP-binding</keyword>
<dbReference type="Proteomes" id="UP001190700">
    <property type="component" value="Unassembled WGS sequence"/>
</dbReference>
<keyword evidence="2" id="KW-0347">Helicase</keyword>
<dbReference type="GO" id="GO:0004386">
    <property type="term" value="F:helicase activity"/>
    <property type="evidence" value="ECO:0007669"/>
    <property type="project" value="UniProtKB-KW"/>
</dbReference>
<organism evidence="4 5">
    <name type="scientific">Cymbomonas tetramitiformis</name>
    <dbReference type="NCBI Taxonomy" id="36881"/>
    <lineage>
        <taxon>Eukaryota</taxon>
        <taxon>Viridiplantae</taxon>
        <taxon>Chlorophyta</taxon>
        <taxon>Pyramimonadophyceae</taxon>
        <taxon>Pyramimonadales</taxon>
        <taxon>Pyramimonadaceae</taxon>
        <taxon>Cymbomonas</taxon>
    </lineage>
</organism>
<dbReference type="Pfam" id="PF00270">
    <property type="entry name" value="DEAD"/>
    <property type="match status" value="1"/>
</dbReference>
<dbReference type="GO" id="GO:0003676">
    <property type="term" value="F:nucleic acid binding"/>
    <property type="evidence" value="ECO:0007669"/>
    <property type="project" value="InterPro"/>
</dbReference>
<dbReference type="PROSITE" id="PS00039">
    <property type="entry name" value="DEAD_ATP_HELICASE"/>
    <property type="match status" value="1"/>
</dbReference>
<keyword evidence="2" id="KW-0547">Nucleotide-binding</keyword>
<feature type="domain" description="Helicase ATP-binding" evidence="3">
    <location>
        <begin position="42"/>
        <end position="130"/>
    </location>
</feature>
<keyword evidence="5" id="KW-1185">Reference proteome</keyword>
<evidence type="ECO:0000256" key="2">
    <source>
        <dbReference type="ARBA" id="ARBA00022806"/>
    </source>
</evidence>
<dbReference type="AlphaFoldDB" id="A0AAE0KWJ7"/>
<dbReference type="GO" id="GO:0016787">
    <property type="term" value="F:hydrolase activity"/>
    <property type="evidence" value="ECO:0007669"/>
    <property type="project" value="UniProtKB-KW"/>
</dbReference>
<proteinExistence type="predicted"/>
<accession>A0AAE0KWJ7</accession>
<dbReference type="InterPro" id="IPR000629">
    <property type="entry name" value="RNA-helicase_DEAD-box_CS"/>
</dbReference>
<keyword evidence="1" id="KW-0378">Hydrolase</keyword>
<reference evidence="4 5" key="1">
    <citation type="journal article" date="2015" name="Genome Biol. Evol.">
        <title>Comparative Genomics of a Bacterivorous Green Alga Reveals Evolutionary Causalities and Consequences of Phago-Mixotrophic Mode of Nutrition.</title>
        <authorList>
            <person name="Burns J.A."/>
            <person name="Paasch A."/>
            <person name="Narechania A."/>
            <person name="Kim E."/>
        </authorList>
    </citation>
    <scope>NUCLEOTIDE SEQUENCE [LARGE SCALE GENOMIC DNA]</scope>
    <source>
        <strain evidence="4 5">PLY_AMNH</strain>
    </source>
</reference>
<dbReference type="GO" id="GO:0005524">
    <property type="term" value="F:ATP binding"/>
    <property type="evidence" value="ECO:0007669"/>
    <property type="project" value="InterPro"/>
</dbReference>
<evidence type="ECO:0000313" key="5">
    <source>
        <dbReference type="Proteomes" id="UP001190700"/>
    </source>
</evidence>
<comment type="caution">
    <text evidence="4">The sequence shown here is derived from an EMBL/GenBank/DDBJ whole genome shotgun (WGS) entry which is preliminary data.</text>
</comment>
<evidence type="ECO:0000256" key="1">
    <source>
        <dbReference type="ARBA" id="ARBA00022801"/>
    </source>
</evidence>
<dbReference type="InterPro" id="IPR027417">
    <property type="entry name" value="P-loop_NTPase"/>
</dbReference>
<name>A0AAE0KWJ7_9CHLO</name>
<dbReference type="Gene3D" id="3.40.50.300">
    <property type="entry name" value="P-loop containing nucleotide triphosphate hydrolases"/>
    <property type="match status" value="1"/>
</dbReference>